<evidence type="ECO:0000313" key="2">
    <source>
        <dbReference type="Proteomes" id="UP000024635"/>
    </source>
</evidence>
<sequence length="77" mass="9076">MQLPTLISNPFSTFTKLLSVTSYAHFWSCEYRGCEVTFFPFNHLIPAKFNASPLCFGIRKVSNLRLLFWRKRDSFLH</sequence>
<dbReference type="EMBL" id="JARK01001543">
    <property type="protein sequence ID" value="EYB91276.1"/>
    <property type="molecule type" value="Genomic_DNA"/>
</dbReference>
<keyword evidence="2" id="KW-1185">Reference proteome</keyword>
<name>A0A016SLM6_9BILA</name>
<reference evidence="2" key="1">
    <citation type="journal article" date="2015" name="Nat. Genet.">
        <title>The genome and transcriptome of the zoonotic hookworm Ancylostoma ceylanicum identify infection-specific gene families.</title>
        <authorList>
            <person name="Schwarz E.M."/>
            <person name="Hu Y."/>
            <person name="Antoshechkin I."/>
            <person name="Miller M.M."/>
            <person name="Sternberg P.W."/>
            <person name="Aroian R.V."/>
        </authorList>
    </citation>
    <scope>NUCLEOTIDE SEQUENCE</scope>
    <source>
        <strain evidence="2">HY135</strain>
    </source>
</reference>
<proteinExistence type="predicted"/>
<organism evidence="1 2">
    <name type="scientific">Ancylostoma ceylanicum</name>
    <dbReference type="NCBI Taxonomy" id="53326"/>
    <lineage>
        <taxon>Eukaryota</taxon>
        <taxon>Metazoa</taxon>
        <taxon>Ecdysozoa</taxon>
        <taxon>Nematoda</taxon>
        <taxon>Chromadorea</taxon>
        <taxon>Rhabditida</taxon>
        <taxon>Rhabditina</taxon>
        <taxon>Rhabditomorpha</taxon>
        <taxon>Strongyloidea</taxon>
        <taxon>Ancylostomatidae</taxon>
        <taxon>Ancylostomatinae</taxon>
        <taxon>Ancylostoma</taxon>
    </lineage>
</organism>
<dbReference type="Proteomes" id="UP000024635">
    <property type="component" value="Unassembled WGS sequence"/>
</dbReference>
<protein>
    <submittedName>
        <fullName evidence="1">Uncharacterized protein</fullName>
    </submittedName>
</protein>
<dbReference type="AlphaFoldDB" id="A0A016SLM6"/>
<evidence type="ECO:0000313" key="1">
    <source>
        <dbReference type="EMBL" id="EYB91276.1"/>
    </source>
</evidence>
<comment type="caution">
    <text evidence="1">The sequence shown here is derived from an EMBL/GenBank/DDBJ whole genome shotgun (WGS) entry which is preliminary data.</text>
</comment>
<accession>A0A016SLM6</accession>
<gene>
    <name evidence="1" type="primary">Acey_s0207.g2004</name>
    <name evidence="1" type="ORF">Y032_0207g2004</name>
</gene>